<keyword evidence="2" id="KW-1185">Reference proteome</keyword>
<organism evidence="1 2">
    <name type="scientific">Trichosporon asahii var. asahii (strain CBS 8904)</name>
    <name type="common">Yeast</name>
    <dbReference type="NCBI Taxonomy" id="1220162"/>
    <lineage>
        <taxon>Eukaryota</taxon>
        <taxon>Fungi</taxon>
        <taxon>Dikarya</taxon>
        <taxon>Basidiomycota</taxon>
        <taxon>Agaricomycotina</taxon>
        <taxon>Tremellomycetes</taxon>
        <taxon>Trichosporonales</taxon>
        <taxon>Trichosporonaceae</taxon>
        <taxon>Trichosporon</taxon>
    </lineage>
</organism>
<dbReference type="HOGENOM" id="CLU_608570_0_0_1"/>
<dbReference type="InParanoid" id="K1V7M2"/>
<gene>
    <name evidence="1" type="ORF">A1Q2_05719</name>
</gene>
<dbReference type="EMBL" id="AMBO01000353">
    <property type="protein sequence ID" value="EKC99999.1"/>
    <property type="molecule type" value="Genomic_DNA"/>
</dbReference>
<evidence type="ECO:0000313" key="2">
    <source>
        <dbReference type="Proteomes" id="UP000006757"/>
    </source>
</evidence>
<sequence length="450" mass="50425">MFVPTDMDRALGITSHPKPTLDLDDFWAFVRAQGFIPGQTADHVDCEEVWLVNANHPLVVDALSKIDGVTRAKYDELHALEAAAEGSTGAKADEYRHQRQALHAVIERRLAYCRAYLYTDGAFCIAKGESDSFCANPGQCHFNSQARVIVAKPKAPLQSSFLAARNSTKCKPVRVSSDDIRLLADCVDCSVADQTCPLRNRVRLGHLAGPAASVSLLQNTMDTLRDSVKCVQEAIHEGGLDIRPDLDLIETSVEMIDLVLANPIKLGKRVSHDRLLELDLVSISETKHRTGKLNDLIHSYRQSYKHRARDVRKFKAITTTKPKIRAQHLNHLTSQALESDPVVDPALFTSMEGLATHLQQTRTEIALARRAGRPYPEPKRDLVRTILRIAPFARDIFFTRMLRDWVQEVSNDMTRRSRRVAKDRQAKIDEAIAKLKELVGDLEGDMKQVT</sequence>
<protein>
    <submittedName>
        <fullName evidence="1">Uncharacterized protein</fullName>
    </submittedName>
</protein>
<comment type="caution">
    <text evidence="1">The sequence shown here is derived from an EMBL/GenBank/DDBJ whole genome shotgun (WGS) entry which is preliminary data.</text>
</comment>
<dbReference type="Proteomes" id="UP000006757">
    <property type="component" value="Unassembled WGS sequence"/>
</dbReference>
<dbReference type="AlphaFoldDB" id="K1V7M2"/>
<accession>K1V7M2</accession>
<proteinExistence type="predicted"/>
<evidence type="ECO:0000313" key="1">
    <source>
        <dbReference type="EMBL" id="EKC99999.1"/>
    </source>
</evidence>
<reference evidence="1 2" key="1">
    <citation type="journal article" date="2012" name="Eukaryot. Cell">
        <title>Genome sequence of the Trichosporon asahii environmental strain CBS 8904.</title>
        <authorList>
            <person name="Yang R.Y."/>
            <person name="Li H.T."/>
            <person name="Zhu H."/>
            <person name="Zhou G.P."/>
            <person name="Wang M."/>
            <person name="Wang L."/>
        </authorList>
    </citation>
    <scope>NUCLEOTIDE SEQUENCE [LARGE SCALE GENOMIC DNA]</scope>
    <source>
        <strain evidence="1 2">CBS 8904</strain>
    </source>
</reference>
<name>K1V7M2_TRIAC</name>